<dbReference type="Proteomes" id="UP000258707">
    <property type="component" value="Chromosome"/>
</dbReference>
<dbReference type="GO" id="GO:0006310">
    <property type="term" value="P:DNA recombination"/>
    <property type="evidence" value="ECO:0007669"/>
    <property type="project" value="UniProtKB-KW"/>
</dbReference>
<sequence>MEGREPEVQSHTFMIADIIDLFMASTPRKRIDSLRDRIQDGDEIGDRDRDVLLEFSDRLDLLAQQYSDYRHEKLLRHCTIIAESLEDGTLADALEDRGAAETIVSWINRTYSNEETNRDYRSALRVFAKRVTDGEEPPESIEWVPSGTSNNYDPTPDPRNMLRWDDHIEPMLEECYNARDAAMIALQFDAGLRGGEFKDLTVDDVQDHKHGLQVTVEGKQGRRTVMLIPSVPWVNRWLDAHPDRHAPNAPLWSKITKAEPISDRMVSKVFDEVAKRAGVTKPVTLTNFRKSSAAFLASRNLNQAHIEEHHGWVRGSRVAARYISVFAEESDRELAKIHGVDVTDDEPDPIAPLECPRCARETPRKEPLCVWCGQAMNPQAASELDEADERESKSLAELPPEKAREVLEMVDDAIDDPEVRASLLDR</sequence>
<evidence type="ECO:0000256" key="2">
    <source>
        <dbReference type="SAM" id="MobiDB-lite"/>
    </source>
</evidence>
<protein>
    <submittedName>
        <fullName evidence="4">Site-specific recombinase XerC</fullName>
    </submittedName>
</protein>
<gene>
    <name evidence="4" type="ORF">AArc1_2650</name>
</gene>
<dbReference type="PANTHER" id="PTHR30349:SF87">
    <property type="entry name" value="TRANSPOSASE A"/>
    <property type="match status" value="1"/>
</dbReference>
<dbReference type="PROSITE" id="PS51898">
    <property type="entry name" value="TYR_RECOMBINASE"/>
    <property type="match status" value="1"/>
</dbReference>
<dbReference type="SUPFAM" id="SSF56349">
    <property type="entry name" value="DNA breaking-rejoining enzymes"/>
    <property type="match status" value="1"/>
</dbReference>
<name>A0A346PHG8_9EURY</name>
<evidence type="ECO:0000313" key="5">
    <source>
        <dbReference type="Proteomes" id="UP000258707"/>
    </source>
</evidence>
<dbReference type="InterPro" id="IPR013762">
    <property type="entry name" value="Integrase-like_cat_sf"/>
</dbReference>
<dbReference type="Pfam" id="PF00589">
    <property type="entry name" value="Phage_integrase"/>
    <property type="match status" value="1"/>
</dbReference>
<organism evidence="4 5">
    <name type="scientific">Natrarchaeobaculum sulfurireducens</name>
    <dbReference type="NCBI Taxonomy" id="2044521"/>
    <lineage>
        <taxon>Archaea</taxon>
        <taxon>Methanobacteriati</taxon>
        <taxon>Methanobacteriota</taxon>
        <taxon>Stenosarchaea group</taxon>
        <taxon>Halobacteria</taxon>
        <taxon>Halobacteriales</taxon>
        <taxon>Natrialbaceae</taxon>
        <taxon>Natrarchaeobaculum</taxon>
    </lineage>
</organism>
<dbReference type="GO" id="GO:0015074">
    <property type="term" value="P:DNA integration"/>
    <property type="evidence" value="ECO:0007669"/>
    <property type="project" value="InterPro"/>
</dbReference>
<dbReference type="InterPro" id="IPR002104">
    <property type="entry name" value="Integrase_catalytic"/>
</dbReference>
<dbReference type="AlphaFoldDB" id="A0A346PHG8"/>
<feature type="domain" description="Tyr recombinase" evidence="3">
    <location>
        <begin position="156"/>
        <end position="336"/>
    </location>
</feature>
<evidence type="ECO:0000313" key="4">
    <source>
        <dbReference type="EMBL" id="AXR78963.1"/>
    </source>
</evidence>
<feature type="region of interest" description="Disordered" evidence="2">
    <location>
        <begin position="380"/>
        <end position="404"/>
    </location>
</feature>
<reference evidence="5" key="1">
    <citation type="submission" date="2017-10" db="EMBL/GenBank/DDBJ databases">
        <title>Phenotypic and genomic properties of facultatively anaerobic sulfur-reducing natronoarchaea from hypersaline soda lakes.</title>
        <authorList>
            <person name="Sorokin D.Y."/>
            <person name="Kublanov I.V."/>
            <person name="Roman P."/>
            <person name="Sinninghe Damste J.S."/>
            <person name="Golyshin P.N."/>
            <person name="Rojo D."/>
            <person name="Ciordia S."/>
            <person name="Mena Md.C."/>
            <person name="Ferrer M."/>
            <person name="Messina E."/>
            <person name="Smedile F."/>
            <person name="La Spada G."/>
            <person name="La Cono V."/>
            <person name="Yakimov M.M."/>
        </authorList>
    </citation>
    <scope>NUCLEOTIDE SEQUENCE [LARGE SCALE GENOMIC DNA]</scope>
    <source>
        <strain evidence="5">AArc1</strain>
    </source>
</reference>
<dbReference type="InterPro" id="IPR011010">
    <property type="entry name" value="DNA_brk_join_enz"/>
</dbReference>
<feature type="compositionally biased region" description="Basic and acidic residues" evidence="2">
    <location>
        <begin position="390"/>
        <end position="404"/>
    </location>
</feature>
<evidence type="ECO:0000256" key="1">
    <source>
        <dbReference type="ARBA" id="ARBA00023172"/>
    </source>
</evidence>
<accession>A0A346PHG8</accession>
<dbReference type="EMBL" id="CP024047">
    <property type="protein sequence ID" value="AXR78963.1"/>
    <property type="molecule type" value="Genomic_DNA"/>
</dbReference>
<proteinExistence type="predicted"/>
<dbReference type="Gene3D" id="1.10.443.10">
    <property type="entry name" value="Intergrase catalytic core"/>
    <property type="match status" value="1"/>
</dbReference>
<keyword evidence="1" id="KW-0233">DNA recombination</keyword>
<dbReference type="PANTHER" id="PTHR30349">
    <property type="entry name" value="PHAGE INTEGRASE-RELATED"/>
    <property type="match status" value="1"/>
</dbReference>
<dbReference type="CDD" id="cd00397">
    <property type="entry name" value="DNA_BRE_C"/>
    <property type="match status" value="1"/>
</dbReference>
<evidence type="ECO:0000259" key="3">
    <source>
        <dbReference type="PROSITE" id="PS51898"/>
    </source>
</evidence>
<dbReference type="InterPro" id="IPR050090">
    <property type="entry name" value="Tyrosine_recombinase_XerCD"/>
</dbReference>
<dbReference type="GO" id="GO:0003677">
    <property type="term" value="F:DNA binding"/>
    <property type="evidence" value="ECO:0007669"/>
    <property type="project" value="InterPro"/>
</dbReference>
<feature type="region of interest" description="Disordered" evidence="2">
    <location>
        <begin position="136"/>
        <end position="155"/>
    </location>
</feature>
<dbReference type="KEGG" id="nan:AArc1_2650"/>